<feature type="non-terminal residue" evidence="2">
    <location>
        <position position="1"/>
    </location>
</feature>
<dbReference type="VEuPathDB" id="FungiDB:VP01_14047g1"/>
<reference evidence="2" key="1">
    <citation type="submission" date="2015-08" db="EMBL/GenBank/DDBJ databases">
        <title>Next Generation Sequencing and Analysis of the Genome of Puccinia sorghi L Schw, the Causal Agent of Maize Common Rust.</title>
        <authorList>
            <person name="Rochi L."/>
            <person name="Burguener G."/>
            <person name="Darino M."/>
            <person name="Turjanski A."/>
            <person name="Kreff E."/>
            <person name="Dieguez M.J."/>
            <person name="Sacco F."/>
        </authorList>
    </citation>
    <scope>NUCLEOTIDE SEQUENCE [LARGE SCALE GENOMIC DNA]</scope>
    <source>
        <strain evidence="2">RO10H11247</strain>
    </source>
</reference>
<dbReference type="AlphaFoldDB" id="A0A0L6VLH4"/>
<sequence length="116" mass="12955">PFDGTRGSAAESFVGQILLHAITYPDQFPTNSSKVAFAVSFMTDYAATWSQPYLTRVFNAEGAVFDEFLDDFRCSFFDHNHQHRAEVALQSLCQTGTVLAYTQVFNSHAHCQPPTN</sequence>
<proteinExistence type="predicted"/>
<gene>
    <name evidence="2" type="ORF">VP01_14047g1</name>
</gene>
<accession>A0A0L6VLH4</accession>
<dbReference type="Pfam" id="PF03732">
    <property type="entry name" value="Retrotrans_gag"/>
    <property type="match status" value="1"/>
</dbReference>
<dbReference type="InterPro" id="IPR005162">
    <property type="entry name" value="Retrotrans_gag_dom"/>
</dbReference>
<comment type="caution">
    <text evidence="2">The sequence shown here is derived from an EMBL/GenBank/DDBJ whole genome shotgun (WGS) entry which is preliminary data.</text>
</comment>
<dbReference type="OrthoDB" id="4847360at2759"/>
<evidence type="ECO:0000259" key="1">
    <source>
        <dbReference type="Pfam" id="PF03732"/>
    </source>
</evidence>
<keyword evidence="3" id="KW-1185">Reference proteome</keyword>
<protein>
    <recommendedName>
        <fullName evidence="1">Retrotransposon gag domain-containing protein</fullName>
    </recommendedName>
</protein>
<feature type="domain" description="Retrotransposon gag" evidence="1">
    <location>
        <begin position="37"/>
        <end position="108"/>
    </location>
</feature>
<evidence type="ECO:0000313" key="3">
    <source>
        <dbReference type="Proteomes" id="UP000037035"/>
    </source>
</evidence>
<dbReference type="Proteomes" id="UP000037035">
    <property type="component" value="Unassembled WGS sequence"/>
</dbReference>
<dbReference type="EMBL" id="LAVV01004496">
    <property type="protein sequence ID" value="KNZ61407.1"/>
    <property type="molecule type" value="Genomic_DNA"/>
</dbReference>
<organism evidence="2 3">
    <name type="scientific">Puccinia sorghi</name>
    <dbReference type="NCBI Taxonomy" id="27349"/>
    <lineage>
        <taxon>Eukaryota</taxon>
        <taxon>Fungi</taxon>
        <taxon>Dikarya</taxon>
        <taxon>Basidiomycota</taxon>
        <taxon>Pucciniomycotina</taxon>
        <taxon>Pucciniomycetes</taxon>
        <taxon>Pucciniales</taxon>
        <taxon>Pucciniaceae</taxon>
        <taxon>Puccinia</taxon>
    </lineage>
</organism>
<name>A0A0L6VLH4_9BASI</name>
<evidence type="ECO:0000313" key="2">
    <source>
        <dbReference type="EMBL" id="KNZ61407.1"/>
    </source>
</evidence>